<feature type="compositionally biased region" description="Basic and acidic residues" evidence="1">
    <location>
        <begin position="124"/>
        <end position="146"/>
    </location>
</feature>
<feature type="compositionally biased region" description="Polar residues" evidence="1">
    <location>
        <begin position="219"/>
        <end position="228"/>
    </location>
</feature>
<organism evidence="2 3">
    <name type="scientific">Lymnaea stagnalis</name>
    <name type="common">Great pond snail</name>
    <name type="synonym">Helix stagnalis</name>
    <dbReference type="NCBI Taxonomy" id="6523"/>
    <lineage>
        <taxon>Eukaryota</taxon>
        <taxon>Metazoa</taxon>
        <taxon>Spiralia</taxon>
        <taxon>Lophotrochozoa</taxon>
        <taxon>Mollusca</taxon>
        <taxon>Gastropoda</taxon>
        <taxon>Heterobranchia</taxon>
        <taxon>Euthyneura</taxon>
        <taxon>Panpulmonata</taxon>
        <taxon>Hygrophila</taxon>
        <taxon>Lymnaeoidea</taxon>
        <taxon>Lymnaeidae</taxon>
        <taxon>Lymnaea</taxon>
    </lineage>
</organism>
<comment type="caution">
    <text evidence="2">The sequence shown here is derived from an EMBL/GenBank/DDBJ whole genome shotgun (WGS) entry which is preliminary data.</text>
</comment>
<feature type="region of interest" description="Disordered" evidence="1">
    <location>
        <begin position="1"/>
        <end position="27"/>
    </location>
</feature>
<accession>A0AAV2GYG6</accession>
<dbReference type="Pfam" id="PF07004">
    <property type="entry name" value="SHIPPO-rpt"/>
    <property type="match status" value="2"/>
</dbReference>
<dbReference type="EMBL" id="CAXITT010000001">
    <property type="protein sequence ID" value="CAL1525918.1"/>
    <property type="molecule type" value="Genomic_DNA"/>
</dbReference>
<dbReference type="Proteomes" id="UP001497497">
    <property type="component" value="Unassembled WGS sequence"/>
</dbReference>
<feature type="compositionally biased region" description="Polar residues" evidence="1">
    <location>
        <begin position="160"/>
        <end position="170"/>
    </location>
</feature>
<evidence type="ECO:0000313" key="3">
    <source>
        <dbReference type="Proteomes" id="UP001497497"/>
    </source>
</evidence>
<dbReference type="AlphaFoldDB" id="A0AAV2GYG6"/>
<evidence type="ECO:0000313" key="2">
    <source>
        <dbReference type="EMBL" id="CAL1525918.1"/>
    </source>
</evidence>
<sequence>MEQITQDELDLEEPNESTNRHLAGDSYHHDHVHLDEEATHLQNEVITLNKIKYDDTEADINYQDDPIKLQSEPYHLVLDENDINNKYIDEKLEDMASFTSSAASKEVGTQELKSPTSNKYGIDAGKRDVPDITREDERKQYNEFKSDLPATKSYKDSGKLTATPTENNGPQSVLTAIPRGQAKVQQIVSSITQAKKRMDEHPIVKPALHRIPPKLVRQATANNHSPRSSMAKGPSLYYEEPRRPLKVISWDEATNTRPPLRIDMEGPGPWSYSPTNKPLNESNAPAYTFGSKCYPEKVGGARTSWAKSWFQSNHSWHIKADFHREGHWPTPNQYHKGSLMGPRQRTMPEAPAFTFGHKFQLSSPRSGHVDPSPSDYQREMADRLVLKTGPSFTHQFRRDGTILWGSCEPSPGPAAYYPTIRPRTQNPAYTIQGIRREKSQMLGPFSTI</sequence>
<feature type="compositionally biased region" description="Acidic residues" evidence="1">
    <location>
        <begin position="1"/>
        <end position="15"/>
    </location>
</feature>
<reference evidence="2 3" key="1">
    <citation type="submission" date="2024-04" db="EMBL/GenBank/DDBJ databases">
        <authorList>
            <consortium name="Genoscope - CEA"/>
            <person name="William W."/>
        </authorList>
    </citation>
    <scope>NUCLEOTIDE SEQUENCE [LARGE SCALE GENOMIC DNA]</scope>
</reference>
<keyword evidence="3" id="KW-1185">Reference proteome</keyword>
<feature type="compositionally biased region" description="Basic and acidic residues" evidence="1">
    <location>
        <begin position="18"/>
        <end position="27"/>
    </location>
</feature>
<feature type="region of interest" description="Disordered" evidence="1">
    <location>
        <begin position="101"/>
        <end position="170"/>
    </location>
</feature>
<dbReference type="InterPro" id="IPR010736">
    <property type="entry name" value="SHIPPO-rpt"/>
</dbReference>
<gene>
    <name evidence="2" type="ORF">GSLYS_00000095001</name>
</gene>
<feature type="region of interest" description="Disordered" evidence="1">
    <location>
        <begin position="218"/>
        <end position="237"/>
    </location>
</feature>
<proteinExistence type="predicted"/>
<name>A0AAV2GYG6_LYMST</name>
<protein>
    <submittedName>
        <fullName evidence="2">Uncharacterized protein</fullName>
    </submittedName>
</protein>
<evidence type="ECO:0000256" key="1">
    <source>
        <dbReference type="SAM" id="MobiDB-lite"/>
    </source>
</evidence>